<accession>A0A8H5F8J5</accession>
<keyword evidence="3" id="KW-1185">Reference proteome</keyword>
<dbReference type="EMBL" id="JAACJJ010000014">
    <property type="protein sequence ID" value="KAF5327148.1"/>
    <property type="molecule type" value="Genomic_DNA"/>
</dbReference>
<feature type="region of interest" description="Disordered" evidence="1">
    <location>
        <begin position="188"/>
        <end position="209"/>
    </location>
</feature>
<dbReference type="AlphaFoldDB" id="A0A8H5F8J5"/>
<gene>
    <name evidence="2" type="ORF">D9619_004729</name>
</gene>
<reference evidence="2 3" key="1">
    <citation type="journal article" date="2020" name="ISME J.">
        <title>Uncovering the hidden diversity of litter-decomposition mechanisms in mushroom-forming fungi.</title>
        <authorList>
            <person name="Floudas D."/>
            <person name="Bentzer J."/>
            <person name="Ahren D."/>
            <person name="Johansson T."/>
            <person name="Persson P."/>
            <person name="Tunlid A."/>
        </authorList>
    </citation>
    <scope>NUCLEOTIDE SEQUENCE [LARGE SCALE GENOMIC DNA]</scope>
    <source>
        <strain evidence="2 3">CBS 101986</strain>
    </source>
</reference>
<dbReference type="Proteomes" id="UP000567179">
    <property type="component" value="Unassembled WGS sequence"/>
</dbReference>
<protein>
    <submittedName>
        <fullName evidence="2">Uncharacterized protein</fullName>
    </submittedName>
</protein>
<organism evidence="2 3">
    <name type="scientific">Psilocybe cf. subviscida</name>
    <dbReference type="NCBI Taxonomy" id="2480587"/>
    <lineage>
        <taxon>Eukaryota</taxon>
        <taxon>Fungi</taxon>
        <taxon>Dikarya</taxon>
        <taxon>Basidiomycota</taxon>
        <taxon>Agaricomycotina</taxon>
        <taxon>Agaricomycetes</taxon>
        <taxon>Agaricomycetidae</taxon>
        <taxon>Agaricales</taxon>
        <taxon>Agaricineae</taxon>
        <taxon>Strophariaceae</taxon>
        <taxon>Psilocybe</taxon>
    </lineage>
</organism>
<sequence length="335" mass="36829">MSPIISKPALIDHAQSTPHRAWETGYQSPFARALQQPLNPPHSDAQSGNFLYNAVTSSEPSPTMGAHIQHAVPPTPPSNFPLALDTSQHPERTIPSQHTASYRPRPRKVITNEITLDDIDVSAMVTLGLSPFMVGQDTIANQNRFVRNECVFARCFLRLQRATSSADARHSQTERDIYNHLERHKSLLDSLTSGPGPTTATASASPSTGIHFARADPDFLALEHAHQETCARLEALWDQVAEQAQLTQRALTDLVERLDQISIRTSTAHVTDTEVITSSPSSLNAPTPFSPHPLSTSTVCPKRKRGSSADSIIESPNTMPPPTLDFRSHHWSIRQ</sequence>
<evidence type="ECO:0000256" key="1">
    <source>
        <dbReference type="SAM" id="MobiDB-lite"/>
    </source>
</evidence>
<feature type="compositionally biased region" description="Polar residues" evidence="1">
    <location>
        <begin position="308"/>
        <end position="317"/>
    </location>
</feature>
<feature type="compositionally biased region" description="Low complexity" evidence="1">
    <location>
        <begin position="192"/>
        <end position="209"/>
    </location>
</feature>
<evidence type="ECO:0000313" key="3">
    <source>
        <dbReference type="Proteomes" id="UP000567179"/>
    </source>
</evidence>
<feature type="region of interest" description="Disordered" evidence="1">
    <location>
        <begin position="277"/>
        <end position="335"/>
    </location>
</feature>
<proteinExistence type="predicted"/>
<comment type="caution">
    <text evidence="2">The sequence shown here is derived from an EMBL/GenBank/DDBJ whole genome shotgun (WGS) entry which is preliminary data.</text>
</comment>
<evidence type="ECO:0000313" key="2">
    <source>
        <dbReference type="EMBL" id="KAF5327148.1"/>
    </source>
</evidence>
<name>A0A8H5F8J5_9AGAR</name>
<feature type="compositionally biased region" description="Polar residues" evidence="1">
    <location>
        <begin position="277"/>
        <end position="299"/>
    </location>
</feature>
<dbReference type="OrthoDB" id="3065452at2759"/>